<reference evidence="1 2" key="1">
    <citation type="submission" date="2024-01" db="EMBL/GenBank/DDBJ databases">
        <title>A telomere-to-telomere, gap-free genome of sweet tea (Lithocarpus litseifolius).</title>
        <authorList>
            <person name="Zhou J."/>
        </authorList>
    </citation>
    <scope>NUCLEOTIDE SEQUENCE [LARGE SCALE GENOMIC DNA]</scope>
    <source>
        <strain evidence="1">Zhou-2022a</strain>
        <tissue evidence="1">Leaf</tissue>
    </source>
</reference>
<proteinExistence type="predicted"/>
<evidence type="ECO:0000313" key="2">
    <source>
        <dbReference type="Proteomes" id="UP001459277"/>
    </source>
</evidence>
<accession>A0AAW2CQ20</accession>
<organism evidence="1 2">
    <name type="scientific">Lithocarpus litseifolius</name>
    <dbReference type="NCBI Taxonomy" id="425828"/>
    <lineage>
        <taxon>Eukaryota</taxon>
        <taxon>Viridiplantae</taxon>
        <taxon>Streptophyta</taxon>
        <taxon>Embryophyta</taxon>
        <taxon>Tracheophyta</taxon>
        <taxon>Spermatophyta</taxon>
        <taxon>Magnoliopsida</taxon>
        <taxon>eudicotyledons</taxon>
        <taxon>Gunneridae</taxon>
        <taxon>Pentapetalae</taxon>
        <taxon>rosids</taxon>
        <taxon>fabids</taxon>
        <taxon>Fagales</taxon>
        <taxon>Fagaceae</taxon>
        <taxon>Lithocarpus</taxon>
    </lineage>
</organism>
<name>A0AAW2CQ20_9ROSI</name>
<evidence type="ECO:0000313" key="1">
    <source>
        <dbReference type="EMBL" id="KAL0000149.1"/>
    </source>
</evidence>
<gene>
    <name evidence="1" type="ORF">SO802_019751</name>
</gene>
<sequence length="215" mass="24342">MSRTKNTANQPPSNQNLRKIYDDLVADHTIFPGILFSSTTPTRALRDPTHSSRRLVLGLAIFENFPEQMSPLFPDNIAVRPAYQKQNIKWGEWSSLVCPETWGETSQLSAWKGWVNRMQSRCDKKWWDLGIREAIMTSKNGVLVNPVLLPAAILFCSPALNSFVFPKGFMTPTVEDVFALLGLPPNGIMCHPNMDKWETKKYELPNVTLTDFISS</sequence>
<comment type="caution">
    <text evidence="1">The sequence shown here is derived from an EMBL/GenBank/DDBJ whole genome shotgun (WGS) entry which is preliminary data.</text>
</comment>
<protein>
    <submittedName>
        <fullName evidence="1">Uncharacterized protein</fullName>
    </submittedName>
</protein>
<dbReference type="Proteomes" id="UP001459277">
    <property type="component" value="Unassembled WGS sequence"/>
</dbReference>
<dbReference type="EMBL" id="JAZDWU010000006">
    <property type="protein sequence ID" value="KAL0000149.1"/>
    <property type="molecule type" value="Genomic_DNA"/>
</dbReference>
<keyword evidence="2" id="KW-1185">Reference proteome</keyword>
<dbReference type="AlphaFoldDB" id="A0AAW2CQ20"/>